<dbReference type="PANTHER" id="PTHR23359">
    <property type="entry name" value="NUCLEOTIDE KINASE"/>
    <property type="match status" value="1"/>
</dbReference>
<dbReference type="CDD" id="cd01428">
    <property type="entry name" value="ADK"/>
    <property type="match status" value="1"/>
</dbReference>
<comment type="pathway">
    <text evidence="5">Purine metabolism; AMP biosynthesis via salvage pathway; AMP from ADP: step 1/1.</text>
</comment>
<dbReference type="AlphaFoldDB" id="A0A1H3A0U2"/>
<organism evidence="8 9">
    <name type="scientific">Paracoccus sanguinis</name>
    <dbReference type="NCBI Taxonomy" id="1545044"/>
    <lineage>
        <taxon>Bacteria</taxon>
        <taxon>Pseudomonadati</taxon>
        <taxon>Pseudomonadota</taxon>
        <taxon>Alphaproteobacteria</taxon>
        <taxon>Rhodobacterales</taxon>
        <taxon>Paracoccaceae</taxon>
        <taxon>Paracoccus</taxon>
    </lineage>
</organism>
<protein>
    <recommendedName>
        <fullName evidence="5 7">Adenylate kinase</fullName>
        <shortName evidence="5">AK</shortName>
        <ecNumber evidence="5 7">2.7.4.3</ecNumber>
    </recommendedName>
    <alternativeName>
        <fullName evidence="5">ATP-AMP transphosphorylase</fullName>
    </alternativeName>
    <alternativeName>
        <fullName evidence="5">ATP:AMP phosphotransferase</fullName>
    </alternativeName>
    <alternativeName>
        <fullName evidence="5">Adenylate monophosphate kinase</fullName>
    </alternativeName>
</protein>
<keyword evidence="3 5" id="KW-0547">Nucleotide-binding</keyword>
<comment type="subunit">
    <text evidence="5 7">Monomer.</text>
</comment>
<keyword evidence="5" id="KW-0963">Cytoplasm</keyword>
<dbReference type="Gene3D" id="3.40.50.300">
    <property type="entry name" value="P-loop containing nucleotide triphosphate hydrolases"/>
    <property type="match status" value="1"/>
</dbReference>
<sequence>MLRAAVTEGTETGRRVDAIMDRGELVPDDVVNQMVSDRIDQEDWRKGFILDGFPRTVAQAESLTAMLEQRGVRLDAVIELKVDETSLVERMEKRVADTLAAGGTARSDDNRDTFVRRLDAYRNKTEPLLDYYRRRRELITVDGMQGIDDVAREIEDVLTRRSSGSRR</sequence>
<name>A0A1H3A0U2_9RHOB</name>
<comment type="subcellular location">
    <subcellularLocation>
        <location evidence="5 7">Cytoplasm</location>
    </subcellularLocation>
</comment>
<evidence type="ECO:0000313" key="9">
    <source>
        <dbReference type="Proteomes" id="UP000182944"/>
    </source>
</evidence>
<comment type="function">
    <text evidence="5">Catalyzes the reversible transfer of the terminal phosphate group between ATP and AMP. Plays an important role in cellular energy homeostasis and in adenine nucleotide metabolism.</text>
</comment>
<dbReference type="HAMAP" id="MF_00235">
    <property type="entry name" value="Adenylate_kinase_Adk"/>
    <property type="match status" value="1"/>
</dbReference>
<dbReference type="EC" id="2.7.4.3" evidence="5 7"/>
<evidence type="ECO:0000256" key="5">
    <source>
        <dbReference type="HAMAP-Rule" id="MF_00235"/>
    </source>
</evidence>
<keyword evidence="2 5" id="KW-0545">Nucleotide biosynthesis</keyword>
<dbReference type="InterPro" id="IPR000850">
    <property type="entry name" value="Adenylat/UMP-CMP_kin"/>
</dbReference>
<evidence type="ECO:0000256" key="4">
    <source>
        <dbReference type="ARBA" id="ARBA00022777"/>
    </source>
</evidence>
<feature type="binding site" evidence="5">
    <location>
        <position position="117"/>
    </location>
    <ligand>
        <name>AMP</name>
        <dbReference type="ChEBI" id="CHEBI:456215"/>
    </ligand>
</feature>
<comment type="catalytic activity">
    <reaction evidence="5 7">
        <text>AMP + ATP = 2 ADP</text>
        <dbReference type="Rhea" id="RHEA:12973"/>
        <dbReference type="ChEBI" id="CHEBI:30616"/>
        <dbReference type="ChEBI" id="CHEBI:456215"/>
        <dbReference type="ChEBI" id="CHEBI:456216"/>
        <dbReference type="EC" id="2.7.4.3"/>
    </reaction>
</comment>
<dbReference type="GO" id="GO:0004017">
    <property type="term" value="F:AMP kinase activity"/>
    <property type="evidence" value="ECO:0007669"/>
    <property type="project" value="UniProtKB-UniRule"/>
</dbReference>
<accession>A0A1H3A0U2</accession>
<feature type="binding site" evidence="5">
    <location>
        <position position="59"/>
    </location>
    <ligand>
        <name>AMP</name>
        <dbReference type="ChEBI" id="CHEBI:456215"/>
    </ligand>
</feature>
<dbReference type="GO" id="GO:0005737">
    <property type="term" value="C:cytoplasm"/>
    <property type="evidence" value="ECO:0007669"/>
    <property type="project" value="UniProtKB-SubCell"/>
</dbReference>
<comment type="caution">
    <text evidence="5">Lacks conserved residue(s) required for the propagation of feature annotation.</text>
</comment>
<dbReference type="Pfam" id="PF00406">
    <property type="entry name" value="ADK"/>
    <property type="match status" value="1"/>
</dbReference>
<feature type="binding site" evidence="5">
    <location>
        <begin position="24"/>
        <end position="26"/>
    </location>
    <ligand>
        <name>AMP</name>
        <dbReference type="ChEBI" id="CHEBI:456215"/>
    </ligand>
</feature>
<dbReference type="InterPro" id="IPR027417">
    <property type="entry name" value="P-loop_NTPase"/>
</dbReference>
<feature type="binding site" evidence="5">
    <location>
        <begin position="52"/>
        <end position="55"/>
    </location>
    <ligand>
        <name>AMP</name>
        <dbReference type="ChEBI" id="CHEBI:456215"/>
    </ligand>
</feature>
<evidence type="ECO:0000256" key="7">
    <source>
        <dbReference type="RuleBase" id="RU003331"/>
    </source>
</evidence>
<dbReference type="InterPro" id="IPR033690">
    <property type="entry name" value="Adenylat_kinase_CS"/>
</dbReference>
<evidence type="ECO:0000256" key="3">
    <source>
        <dbReference type="ARBA" id="ARBA00022741"/>
    </source>
</evidence>
<feature type="binding site" evidence="5">
    <location>
        <position position="145"/>
    </location>
    <ligand>
        <name>ATP</name>
        <dbReference type="ChEBI" id="CHEBI:30616"/>
    </ligand>
</feature>
<keyword evidence="4 5" id="KW-0418">Kinase</keyword>
<dbReference type="STRING" id="1545044.SAMN05444276_103311"/>
<dbReference type="GO" id="GO:0044209">
    <property type="term" value="P:AMP salvage"/>
    <property type="evidence" value="ECO:0007669"/>
    <property type="project" value="UniProtKB-UniRule"/>
</dbReference>
<comment type="domain">
    <text evidence="5">Consists of three domains, a large central CORE domain and two small peripheral domains, NMPbind and LID, which undergo movements during catalysis. The LID domain closes over the site of phosphoryl transfer upon ATP binding. Assembling and dissambling the active center during each catalytic cycle provides an effective means to prevent ATP hydrolysis.</text>
</comment>
<evidence type="ECO:0000256" key="1">
    <source>
        <dbReference type="ARBA" id="ARBA00022679"/>
    </source>
</evidence>
<dbReference type="SUPFAM" id="SSF52540">
    <property type="entry name" value="P-loop containing nucleoside triphosphate hydrolases"/>
    <property type="match status" value="1"/>
</dbReference>
<keyword evidence="9" id="KW-1185">Reference proteome</keyword>
<feature type="binding site" evidence="5">
    <location>
        <position position="106"/>
    </location>
    <ligand>
        <name>AMP</name>
        <dbReference type="ChEBI" id="CHEBI:456215"/>
    </ligand>
</feature>
<keyword evidence="1 5" id="KW-0808">Transferase</keyword>
<dbReference type="GO" id="GO:0005524">
    <property type="term" value="F:ATP binding"/>
    <property type="evidence" value="ECO:0007669"/>
    <property type="project" value="UniProtKB-UniRule"/>
</dbReference>
<feature type="binding site" evidence="5">
    <location>
        <position position="3"/>
    </location>
    <ligand>
        <name>AMP</name>
        <dbReference type="ChEBI" id="CHEBI:456215"/>
    </ligand>
</feature>
<keyword evidence="5 7" id="KW-0067">ATP-binding</keyword>
<evidence type="ECO:0000256" key="2">
    <source>
        <dbReference type="ARBA" id="ARBA00022727"/>
    </source>
</evidence>
<comment type="similarity">
    <text evidence="5 6">Belongs to the adenylate kinase family.</text>
</comment>
<reference evidence="9" key="1">
    <citation type="submission" date="2016-10" db="EMBL/GenBank/DDBJ databases">
        <authorList>
            <person name="Varghese N."/>
            <person name="Submissions S."/>
        </authorList>
    </citation>
    <scope>NUCLEOTIDE SEQUENCE [LARGE SCALE GENOMIC DNA]</scope>
    <source>
        <strain evidence="9">DSM 29303</strain>
    </source>
</reference>
<dbReference type="PROSITE" id="PS00113">
    <property type="entry name" value="ADENYLATE_KINASE"/>
    <property type="match status" value="1"/>
</dbReference>
<dbReference type="Proteomes" id="UP000182944">
    <property type="component" value="Unassembled WGS sequence"/>
</dbReference>
<feature type="binding site" evidence="5">
    <location>
        <position position="94"/>
    </location>
    <ligand>
        <name>ATP</name>
        <dbReference type="ChEBI" id="CHEBI:30616"/>
    </ligand>
</feature>
<dbReference type="NCBIfam" id="NF001381">
    <property type="entry name" value="PRK00279.1-3"/>
    <property type="match status" value="1"/>
</dbReference>
<dbReference type="UniPathway" id="UPA00588">
    <property type="reaction ID" value="UER00649"/>
</dbReference>
<evidence type="ECO:0000313" key="8">
    <source>
        <dbReference type="EMBL" id="SDX23246.1"/>
    </source>
</evidence>
<dbReference type="NCBIfam" id="NF011105">
    <property type="entry name" value="PRK14532.1"/>
    <property type="match status" value="1"/>
</dbReference>
<evidence type="ECO:0000256" key="6">
    <source>
        <dbReference type="RuleBase" id="RU003330"/>
    </source>
</evidence>
<proteinExistence type="inferred from homology"/>
<dbReference type="EMBL" id="FNNA01000003">
    <property type="protein sequence ID" value="SDX23246.1"/>
    <property type="molecule type" value="Genomic_DNA"/>
</dbReference>
<gene>
    <name evidence="5" type="primary">adk</name>
    <name evidence="8" type="ORF">SAMN05444276_103311</name>
</gene>
<dbReference type="PRINTS" id="PR00094">
    <property type="entry name" value="ADENYLTKNASE"/>
</dbReference>